<dbReference type="InterPro" id="IPR001969">
    <property type="entry name" value="Aspartic_peptidase_AS"/>
</dbReference>
<sequence length="309" mass="32461">MAGMGLALAMLVADPSILGAKPALVPASEEAPAETVVEGWSDAHARMTVNVLVQGAGPYRFLVDTGSQRTVVSTRLAQVLGLQAGPQARVVGIAATHRVATAHVETIAVGSRSFHDLTVPLLEGENIGADGILGTDSLQHERVLLDFTHNAIHLGDARAGGERRGFEIVVRARRKSGRLILTDAKIDGVHVDVVIDTGASGSVGNPALQRALAGRKRLPAMLKGSLSSVTGHDLPVEIGIASKLELAGISVSNVIIAYADAPAFGELKLAKRPAIFLGMRELRVFKRVAIDFSTRKVLLDIGDPAGNRR</sequence>
<proteinExistence type="predicted"/>
<dbReference type="Pfam" id="PF13975">
    <property type="entry name" value="gag-asp_proteas"/>
    <property type="match status" value="1"/>
</dbReference>
<evidence type="ECO:0000313" key="2">
    <source>
        <dbReference type="Proteomes" id="UP000465810"/>
    </source>
</evidence>
<dbReference type="AlphaFoldDB" id="A0A7X4GHQ4"/>
<dbReference type="Proteomes" id="UP000465810">
    <property type="component" value="Unassembled WGS sequence"/>
</dbReference>
<dbReference type="Pfam" id="PF13650">
    <property type="entry name" value="Asp_protease_2"/>
    <property type="match status" value="1"/>
</dbReference>
<dbReference type="EMBL" id="WVTD01000008">
    <property type="protein sequence ID" value="MYL98449.1"/>
    <property type="molecule type" value="Genomic_DNA"/>
</dbReference>
<dbReference type="InterPro" id="IPR021109">
    <property type="entry name" value="Peptidase_aspartic_dom_sf"/>
</dbReference>
<dbReference type="CDD" id="cd05483">
    <property type="entry name" value="retropepsin_like_bacteria"/>
    <property type="match status" value="1"/>
</dbReference>
<dbReference type="PROSITE" id="PS00141">
    <property type="entry name" value="ASP_PROTEASE"/>
    <property type="match status" value="1"/>
</dbReference>
<dbReference type="GO" id="GO:0006508">
    <property type="term" value="P:proteolysis"/>
    <property type="evidence" value="ECO:0007669"/>
    <property type="project" value="InterPro"/>
</dbReference>
<name>A0A7X4GHQ4_9SPHN</name>
<dbReference type="InterPro" id="IPR034122">
    <property type="entry name" value="Retropepsin-like_bacterial"/>
</dbReference>
<organism evidence="1 2">
    <name type="scientific">Novosphingobium silvae</name>
    <dbReference type="NCBI Taxonomy" id="2692619"/>
    <lineage>
        <taxon>Bacteria</taxon>
        <taxon>Pseudomonadati</taxon>
        <taxon>Pseudomonadota</taxon>
        <taxon>Alphaproteobacteria</taxon>
        <taxon>Sphingomonadales</taxon>
        <taxon>Sphingomonadaceae</taxon>
        <taxon>Novosphingobium</taxon>
    </lineage>
</organism>
<keyword evidence="2" id="KW-1185">Reference proteome</keyword>
<protein>
    <submittedName>
        <fullName evidence="1">Peptidase A2</fullName>
    </submittedName>
</protein>
<dbReference type="SUPFAM" id="SSF50630">
    <property type="entry name" value="Acid proteases"/>
    <property type="match status" value="1"/>
</dbReference>
<accession>A0A7X4GHQ4</accession>
<reference evidence="1 2" key="1">
    <citation type="submission" date="2019-12" db="EMBL/GenBank/DDBJ databases">
        <authorList>
            <person name="Feng G."/>
            <person name="Zhu H."/>
        </authorList>
    </citation>
    <scope>NUCLEOTIDE SEQUENCE [LARGE SCALE GENOMIC DNA]</scope>
    <source>
        <strain evidence="1 2">FGD1</strain>
    </source>
</reference>
<evidence type="ECO:0000313" key="1">
    <source>
        <dbReference type="EMBL" id="MYL98449.1"/>
    </source>
</evidence>
<dbReference type="RefSeq" id="WP_160986097.1">
    <property type="nucleotide sequence ID" value="NZ_WVTD01000008.1"/>
</dbReference>
<gene>
    <name evidence="1" type="ORF">GR702_11805</name>
</gene>
<dbReference type="GO" id="GO:0004190">
    <property type="term" value="F:aspartic-type endopeptidase activity"/>
    <property type="evidence" value="ECO:0007669"/>
    <property type="project" value="InterPro"/>
</dbReference>
<dbReference type="Gene3D" id="2.40.70.10">
    <property type="entry name" value="Acid Proteases"/>
    <property type="match status" value="2"/>
</dbReference>
<comment type="caution">
    <text evidence="1">The sequence shown here is derived from an EMBL/GenBank/DDBJ whole genome shotgun (WGS) entry which is preliminary data.</text>
</comment>